<dbReference type="AlphaFoldDB" id="A0A4V1J5I1"/>
<accession>A0A4V1J5I1</accession>
<keyword evidence="2" id="KW-1185">Reference proteome</keyword>
<organism evidence="1 2">
    <name type="scientific">Dimargaris cristalligena</name>
    <dbReference type="NCBI Taxonomy" id="215637"/>
    <lineage>
        <taxon>Eukaryota</taxon>
        <taxon>Fungi</taxon>
        <taxon>Fungi incertae sedis</taxon>
        <taxon>Zoopagomycota</taxon>
        <taxon>Kickxellomycotina</taxon>
        <taxon>Dimargaritomycetes</taxon>
        <taxon>Dimargaritales</taxon>
        <taxon>Dimargaritaceae</taxon>
        <taxon>Dimargaris</taxon>
    </lineage>
</organism>
<dbReference type="Proteomes" id="UP000268162">
    <property type="component" value="Unassembled WGS sequence"/>
</dbReference>
<protein>
    <submittedName>
        <fullName evidence="1">Uncharacterized protein</fullName>
    </submittedName>
</protein>
<gene>
    <name evidence="1" type="ORF">BJ085DRAFT_37995</name>
</gene>
<sequence length="272" mass="29861">MAVGLARDQTPKRERNQKRFDIVSGHFETMRFEGTNLGPFSSDNSPPLAIPFLELMRKDMGGHALGSIMEFLRDVANVKNGLTGLVGDYLDPNSRSLYHDLIAITLADTSPKNPANSNSGSDSFAPSEIGPVDLSILIHMYRWMGLALASGNHYAKLCRLLKYVDPLQSEPSKADRGEPYKIGMGKLILDLAAALEPHSFNTAVYLRYECGLEAWAARYTALGDKDQKLLAIDNDGQLPTISDEPVYIEGRDFTVKAQKCSGYAGLFQSIAD</sequence>
<reference evidence="2" key="1">
    <citation type="journal article" date="2018" name="Nat. Microbiol.">
        <title>Leveraging single-cell genomics to expand the fungal tree of life.</title>
        <authorList>
            <person name="Ahrendt S.R."/>
            <person name="Quandt C.A."/>
            <person name="Ciobanu D."/>
            <person name="Clum A."/>
            <person name="Salamov A."/>
            <person name="Andreopoulos B."/>
            <person name="Cheng J.F."/>
            <person name="Woyke T."/>
            <person name="Pelin A."/>
            <person name="Henrissat B."/>
            <person name="Reynolds N.K."/>
            <person name="Benny G.L."/>
            <person name="Smith M.E."/>
            <person name="James T.Y."/>
            <person name="Grigoriev I.V."/>
        </authorList>
    </citation>
    <scope>NUCLEOTIDE SEQUENCE [LARGE SCALE GENOMIC DNA]</scope>
    <source>
        <strain evidence="2">RSA 468</strain>
    </source>
</reference>
<proteinExistence type="predicted"/>
<evidence type="ECO:0000313" key="2">
    <source>
        <dbReference type="Proteomes" id="UP000268162"/>
    </source>
</evidence>
<dbReference type="EMBL" id="ML002295">
    <property type="protein sequence ID" value="RKP39139.1"/>
    <property type="molecule type" value="Genomic_DNA"/>
</dbReference>
<evidence type="ECO:0000313" key="1">
    <source>
        <dbReference type="EMBL" id="RKP39139.1"/>
    </source>
</evidence>
<name>A0A4V1J5I1_9FUNG</name>